<feature type="domain" description="Carrier" evidence="5">
    <location>
        <begin position="507"/>
        <end position="581"/>
    </location>
</feature>
<dbReference type="SUPFAM" id="SSF47336">
    <property type="entry name" value="ACP-like"/>
    <property type="match status" value="1"/>
</dbReference>
<dbReference type="Pfam" id="PF13193">
    <property type="entry name" value="AMP-binding_C"/>
    <property type="match status" value="1"/>
</dbReference>
<dbReference type="NCBIfam" id="TIGR01733">
    <property type="entry name" value="AA-adenyl-dom"/>
    <property type="match status" value="1"/>
</dbReference>
<dbReference type="AlphaFoldDB" id="A0A1H9C1N4"/>
<keyword evidence="7" id="KW-1185">Reference proteome</keyword>
<dbReference type="InterPro" id="IPR025110">
    <property type="entry name" value="AMP-bd_C"/>
</dbReference>
<evidence type="ECO:0000259" key="5">
    <source>
        <dbReference type="PROSITE" id="PS50075"/>
    </source>
</evidence>
<dbReference type="Pfam" id="PF00501">
    <property type="entry name" value="AMP-binding"/>
    <property type="match status" value="1"/>
</dbReference>
<reference evidence="7" key="1">
    <citation type="submission" date="2016-10" db="EMBL/GenBank/DDBJ databases">
        <authorList>
            <person name="Varghese N."/>
            <person name="Submissions S."/>
        </authorList>
    </citation>
    <scope>NUCLEOTIDE SEQUENCE [LARGE SCALE GENOMIC DNA]</scope>
    <source>
        <strain evidence="7">DSM 44437</strain>
    </source>
</reference>
<dbReference type="Gene3D" id="3.30.559.10">
    <property type="entry name" value="Chloramphenicol acetyltransferase-like domain"/>
    <property type="match status" value="1"/>
</dbReference>
<dbReference type="PROSITE" id="PS00012">
    <property type="entry name" value="PHOSPHOPANTETHEINE"/>
    <property type="match status" value="1"/>
</dbReference>
<dbReference type="Proteomes" id="UP000199503">
    <property type="component" value="Unassembled WGS sequence"/>
</dbReference>
<dbReference type="SUPFAM" id="SSF56801">
    <property type="entry name" value="Acetyl-CoA synthetase-like"/>
    <property type="match status" value="1"/>
</dbReference>
<dbReference type="PANTHER" id="PTHR45527:SF1">
    <property type="entry name" value="FATTY ACID SYNTHASE"/>
    <property type="match status" value="1"/>
</dbReference>
<accession>A0A1H9C1N4</accession>
<evidence type="ECO:0000256" key="1">
    <source>
        <dbReference type="ARBA" id="ARBA00001957"/>
    </source>
</evidence>
<evidence type="ECO:0000256" key="4">
    <source>
        <dbReference type="SAM" id="MobiDB-lite"/>
    </source>
</evidence>
<dbReference type="GO" id="GO:0008610">
    <property type="term" value="P:lipid biosynthetic process"/>
    <property type="evidence" value="ECO:0007669"/>
    <property type="project" value="UniProtKB-ARBA"/>
</dbReference>
<sequence>MTIPDAVRTRAALVHESIDRVAAEAGDRVAVVSGGARVSYADLVGRADRVATALIAGGAGPEQVVGVHLERSVDAVVALLGVLKSGAAYLPLPVGHPADRLRYLVEDSGATLLVTNADHLSSVPAGRTVVLDDLPETSTPPPRVAVEPTNLAYVVYTSGTTGRPKGVGVTHEGVANLVGPHQSYVHFGPDEVFLQLAPLAFDASAFEIWGALANGATLVLSAPSYDAIEDLPSVLVRERVTTLLLTPALFHVLQDTRPEALDGVRRLIVGGDVMSTRHAAAHRARAAGNSLSNVYGPTEASTLVSAHPVHGGERAPIGAPIAGARLHLLDSRGRPAARGEIHIGGVPVTRGYLGRPGLTSLAFRPDPFSAVPGARLYATGDGGELDDQGRIVFTGRLDDQVKVRGHRVELQEVEQVLLGLPPVRAAGVVHVRTPDGSDHLVAHVVPVTADPNVEAEVVELVAGILPDYLRPSRYVLREDLPLTANGKVDRSALLASSEVVDRSGGGTPLAGAEALLAEIWRDVLGAEQIGPDDDFFALGGDSLLAIRVIATAEERGLPLTLATLFTTPVLREACQGVELTSTAAGPTDRATTYPASRLQLGMVYESLLSEGSLYVDFVARRIGLPLRTDLLDDALRTVAARHEVLRTRFDLGGHDEPMQVVENEPRLSATIEDYRGLERDEVARRHEETVLRLSAAFDPETAPLIRVNAARLDATSFRLSFAFHHAILDGWSESMLLVELLTAYRGLLTGTVVDFPPAAPFADFVRLEREALESPHSREFFARVLGPDPITSSATASGARVKARRRVAAETARALAENAARHGVPIKSQLVACYYAAVSWLSDVDDPLVGLSVNGRTEGVGGDRTLGLFVNHVPIRLSPAGADWGSLAGEALRVETELLPHRRFPYPELERVAGGRPFDVAFSYTRFHPQDELARDGVEFGEQEFRDHSSLPLRVEVYDDATDGLVVEVSASSGHYGADHVDALAEGTSRAIDALATSWHGPARLPSRHDAHDQGEKVRP</sequence>
<dbReference type="PROSITE" id="PS00455">
    <property type="entry name" value="AMP_BINDING"/>
    <property type="match status" value="1"/>
</dbReference>
<protein>
    <submittedName>
        <fullName evidence="6">Amino acid adenylation domain-containing protein</fullName>
    </submittedName>
</protein>
<dbReference type="InterPro" id="IPR045851">
    <property type="entry name" value="AMP-bd_C_sf"/>
</dbReference>
<dbReference type="InterPro" id="IPR001242">
    <property type="entry name" value="Condensation_dom"/>
</dbReference>
<dbReference type="OrthoDB" id="3243414at2"/>
<evidence type="ECO:0000313" key="6">
    <source>
        <dbReference type="EMBL" id="SEP94881.1"/>
    </source>
</evidence>
<dbReference type="GO" id="GO:0003824">
    <property type="term" value="F:catalytic activity"/>
    <property type="evidence" value="ECO:0007669"/>
    <property type="project" value="InterPro"/>
</dbReference>
<keyword evidence="3" id="KW-0597">Phosphoprotein</keyword>
<keyword evidence="2" id="KW-0596">Phosphopantetheine</keyword>
<feature type="region of interest" description="Disordered" evidence="4">
    <location>
        <begin position="1001"/>
        <end position="1020"/>
    </location>
</feature>
<dbReference type="InterPro" id="IPR020845">
    <property type="entry name" value="AMP-binding_CS"/>
</dbReference>
<dbReference type="Gene3D" id="1.10.1200.10">
    <property type="entry name" value="ACP-like"/>
    <property type="match status" value="1"/>
</dbReference>
<dbReference type="SUPFAM" id="SSF52777">
    <property type="entry name" value="CoA-dependent acyltransferases"/>
    <property type="match status" value="2"/>
</dbReference>
<dbReference type="InterPro" id="IPR036736">
    <property type="entry name" value="ACP-like_sf"/>
</dbReference>
<dbReference type="Pfam" id="PF00668">
    <property type="entry name" value="Condensation"/>
    <property type="match status" value="1"/>
</dbReference>
<feature type="compositionally biased region" description="Basic and acidic residues" evidence="4">
    <location>
        <begin position="1007"/>
        <end position="1020"/>
    </location>
</feature>
<name>A0A1H9C1N4_9PSEU</name>
<dbReference type="Gene3D" id="3.30.300.30">
    <property type="match status" value="1"/>
</dbReference>
<dbReference type="PROSITE" id="PS50075">
    <property type="entry name" value="CARRIER"/>
    <property type="match status" value="1"/>
</dbReference>
<dbReference type="GO" id="GO:0005737">
    <property type="term" value="C:cytoplasm"/>
    <property type="evidence" value="ECO:0007669"/>
    <property type="project" value="TreeGrafter"/>
</dbReference>
<dbReference type="InterPro" id="IPR009081">
    <property type="entry name" value="PP-bd_ACP"/>
</dbReference>
<dbReference type="FunFam" id="1.10.1200.10:FF:000005">
    <property type="entry name" value="Nonribosomal peptide synthetase 1"/>
    <property type="match status" value="1"/>
</dbReference>
<dbReference type="RefSeq" id="WP_089909341.1">
    <property type="nucleotide sequence ID" value="NZ_FOFV01000001.1"/>
</dbReference>
<dbReference type="InterPro" id="IPR000873">
    <property type="entry name" value="AMP-dep_synth/lig_dom"/>
</dbReference>
<dbReference type="GO" id="GO:0043041">
    <property type="term" value="P:amino acid activation for nonribosomal peptide biosynthetic process"/>
    <property type="evidence" value="ECO:0007669"/>
    <property type="project" value="TreeGrafter"/>
</dbReference>
<organism evidence="6 7">
    <name type="scientific">Lentzea albida</name>
    <dbReference type="NCBI Taxonomy" id="65499"/>
    <lineage>
        <taxon>Bacteria</taxon>
        <taxon>Bacillati</taxon>
        <taxon>Actinomycetota</taxon>
        <taxon>Actinomycetes</taxon>
        <taxon>Pseudonocardiales</taxon>
        <taxon>Pseudonocardiaceae</taxon>
        <taxon>Lentzea</taxon>
    </lineage>
</organism>
<dbReference type="Pfam" id="PF00550">
    <property type="entry name" value="PP-binding"/>
    <property type="match status" value="1"/>
</dbReference>
<dbReference type="Gene3D" id="3.30.559.30">
    <property type="entry name" value="Nonribosomal peptide synthetase, condensation domain"/>
    <property type="match status" value="1"/>
</dbReference>
<proteinExistence type="predicted"/>
<evidence type="ECO:0000256" key="2">
    <source>
        <dbReference type="ARBA" id="ARBA00022450"/>
    </source>
</evidence>
<dbReference type="EMBL" id="FOFV01000001">
    <property type="protein sequence ID" value="SEP94881.1"/>
    <property type="molecule type" value="Genomic_DNA"/>
</dbReference>
<dbReference type="Gene3D" id="3.40.50.12780">
    <property type="entry name" value="N-terminal domain of ligase-like"/>
    <property type="match status" value="1"/>
</dbReference>
<dbReference type="InterPro" id="IPR010071">
    <property type="entry name" value="AA_adenyl_dom"/>
</dbReference>
<dbReference type="GO" id="GO:0031177">
    <property type="term" value="F:phosphopantetheine binding"/>
    <property type="evidence" value="ECO:0007669"/>
    <property type="project" value="TreeGrafter"/>
</dbReference>
<dbReference type="STRING" id="65499.SAMN04488000_101770"/>
<evidence type="ECO:0000313" key="7">
    <source>
        <dbReference type="Proteomes" id="UP000199503"/>
    </source>
</evidence>
<dbReference type="PANTHER" id="PTHR45527">
    <property type="entry name" value="NONRIBOSOMAL PEPTIDE SYNTHETASE"/>
    <property type="match status" value="1"/>
</dbReference>
<dbReference type="InterPro" id="IPR042099">
    <property type="entry name" value="ANL_N_sf"/>
</dbReference>
<dbReference type="InterPro" id="IPR023213">
    <property type="entry name" value="CAT-like_dom_sf"/>
</dbReference>
<dbReference type="InterPro" id="IPR006162">
    <property type="entry name" value="Ppantetheine_attach_site"/>
</dbReference>
<dbReference type="GO" id="GO:0044550">
    <property type="term" value="P:secondary metabolite biosynthetic process"/>
    <property type="evidence" value="ECO:0007669"/>
    <property type="project" value="TreeGrafter"/>
</dbReference>
<comment type="cofactor">
    <cofactor evidence="1">
        <name>pantetheine 4'-phosphate</name>
        <dbReference type="ChEBI" id="CHEBI:47942"/>
    </cofactor>
</comment>
<evidence type="ECO:0000256" key="3">
    <source>
        <dbReference type="ARBA" id="ARBA00022553"/>
    </source>
</evidence>
<gene>
    <name evidence="6" type="ORF">SAMN04488000_101770</name>
</gene>